<organism evidence="2 3">
    <name type="scientific">Tessaracoccus rhinocerotis</name>
    <dbReference type="NCBI Taxonomy" id="1689449"/>
    <lineage>
        <taxon>Bacteria</taxon>
        <taxon>Bacillati</taxon>
        <taxon>Actinomycetota</taxon>
        <taxon>Actinomycetes</taxon>
        <taxon>Propionibacteriales</taxon>
        <taxon>Propionibacteriaceae</taxon>
        <taxon>Tessaracoccus</taxon>
    </lineage>
</organism>
<dbReference type="AlphaFoldDB" id="A0A553K0U6"/>
<keyword evidence="1" id="KW-0472">Membrane</keyword>
<reference evidence="2 3" key="1">
    <citation type="submission" date="2019-07" db="EMBL/GenBank/DDBJ databases">
        <authorList>
            <person name="Zhou L.-Y."/>
        </authorList>
    </citation>
    <scope>NUCLEOTIDE SEQUENCE [LARGE SCALE GENOMIC DNA]</scope>
    <source>
        <strain evidence="2 3">YIM 101269</strain>
    </source>
</reference>
<comment type="caution">
    <text evidence="2">The sequence shown here is derived from an EMBL/GenBank/DDBJ whole genome shotgun (WGS) entry which is preliminary data.</text>
</comment>
<accession>A0A553K0U6</accession>
<protein>
    <submittedName>
        <fullName evidence="2">Uncharacterized protein</fullName>
    </submittedName>
</protein>
<dbReference type="RefSeq" id="WP_143938293.1">
    <property type="nucleotide sequence ID" value="NZ_VKKG01000003.1"/>
</dbReference>
<keyword evidence="1" id="KW-1133">Transmembrane helix</keyword>
<proteinExistence type="predicted"/>
<sequence>MSTTAPPLPPAPPEAAARPRPRRRLVIWGGLAALVLVAVGVTWLLGGFDGKATPYLGPQAELGESIETRFWDVEVIDAYVEPGETKISAKLNVTNKTERHTTQLTSEIVLIRIEETGEVLGTTYCDFHTRTTFNPLVSTGAICHFDYEYNEITDPPTEDFAARVIVLDQEIRENLLTAPEPAAGEVVANVPIEVRHLPEEEQ</sequence>
<keyword evidence="3" id="KW-1185">Reference proteome</keyword>
<dbReference type="Proteomes" id="UP000317638">
    <property type="component" value="Unassembled WGS sequence"/>
</dbReference>
<dbReference type="OrthoDB" id="9956147at2"/>
<keyword evidence="1" id="KW-0812">Transmembrane</keyword>
<evidence type="ECO:0000313" key="2">
    <source>
        <dbReference type="EMBL" id="TRY18317.1"/>
    </source>
</evidence>
<evidence type="ECO:0000313" key="3">
    <source>
        <dbReference type="Proteomes" id="UP000317638"/>
    </source>
</evidence>
<dbReference type="EMBL" id="VKKG01000003">
    <property type="protein sequence ID" value="TRY18317.1"/>
    <property type="molecule type" value="Genomic_DNA"/>
</dbReference>
<feature type="transmembrane region" description="Helical" evidence="1">
    <location>
        <begin position="25"/>
        <end position="46"/>
    </location>
</feature>
<gene>
    <name evidence="2" type="ORF">FOJ82_09820</name>
</gene>
<name>A0A553K0U6_9ACTN</name>
<evidence type="ECO:0000256" key="1">
    <source>
        <dbReference type="SAM" id="Phobius"/>
    </source>
</evidence>